<dbReference type="Gene3D" id="3.30.1460.10">
    <property type="match status" value="1"/>
</dbReference>
<sequence length="146" mass="15598">MDLPHLPPGDVMPSLAHALHLDIDTPTNAIALEAADGSQWFIELAANGDQVIVHTDTGRSVAPTHLRPEALERLLALNTDLRLMQGAWLGIHEASNSLRLMTTIPAASANVETLDRKIGNLHALRETIARALLGDQGARMPVAAIA</sequence>
<dbReference type="Proteomes" id="UP000382577">
    <property type="component" value="Unassembled WGS sequence"/>
</dbReference>
<evidence type="ECO:0000313" key="1">
    <source>
        <dbReference type="EMBL" id="VVE48455.1"/>
    </source>
</evidence>
<proteinExistence type="predicted"/>
<evidence type="ECO:0000313" key="2">
    <source>
        <dbReference type="Proteomes" id="UP000382577"/>
    </source>
</evidence>
<organism evidence="1 2">
    <name type="scientific">Pandoraea fibrosis</name>
    <dbReference type="NCBI Taxonomy" id="1891094"/>
    <lineage>
        <taxon>Bacteria</taxon>
        <taxon>Pseudomonadati</taxon>
        <taxon>Pseudomonadota</taxon>
        <taxon>Betaproteobacteria</taxon>
        <taxon>Burkholderiales</taxon>
        <taxon>Burkholderiaceae</taxon>
        <taxon>Pandoraea</taxon>
    </lineage>
</organism>
<dbReference type="InterPro" id="IPR010261">
    <property type="entry name" value="Tir_chaperone"/>
</dbReference>
<gene>
    <name evidence="1" type="ORF">PFI31113_04515</name>
</gene>
<protein>
    <submittedName>
        <fullName evidence="1">Uncharacterized protein</fullName>
    </submittedName>
</protein>
<dbReference type="AlphaFoldDB" id="A0A5E4YJ84"/>
<name>A0A5E4YJ84_9BURK</name>
<dbReference type="EMBL" id="CABPRW010000014">
    <property type="protein sequence ID" value="VVE48455.1"/>
    <property type="molecule type" value="Genomic_DNA"/>
</dbReference>
<reference evidence="1 2" key="1">
    <citation type="submission" date="2019-08" db="EMBL/GenBank/DDBJ databases">
        <authorList>
            <person name="Peeters C."/>
        </authorList>
    </citation>
    <scope>NUCLEOTIDE SEQUENCE [LARGE SCALE GENOMIC DNA]</scope>
    <source>
        <strain evidence="1 2">LMG 31113</strain>
    </source>
</reference>
<dbReference type="Pfam" id="PF05932">
    <property type="entry name" value="CesT"/>
    <property type="match status" value="1"/>
</dbReference>
<dbReference type="SUPFAM" id="SSF69635">
    <property type="entry name" value="Type III secretory system chaperone-like"/>
    <property type="match status" value="1"/>
</dbReference>
<accession>A0A5E4YJ84</accession>
<dbReference type="GO" id="GO:0030254">
    <property type="term" value="P:protein secretion by the type III secretion system"/>
    <property type="evidence" value="ECO:0007669"/>
    <property type="project" value="InterPro"/>
</dbReference>